<gene>
    <name evidence="2" type="ORF">RIB2604_01001350</name>
</gene>
<organism evidence="2 3">
    <name type="scientific">Aspergillus kawachii</name>
    <name type="common">White koji mold</name>
    <name type="synonym">Aspergillus awamori var. kawachi</name>
    <dbReference type="NCBI Taxonomy" id="1069201"/>
    <lineage>
        <taxon>Eukaryota</taxon>
        <taxon>Fungi</taxon>
        <taxon>Dikarya</taxon>
        <taxon>Ascomycota</taxon>
        <taxon>Pezizomycotina</taxon>
        <taxon>Eurotiomycetes</taxon>
        <taxon>Eurotiomycetidae</taxon>
        <taxon>Eurotiales</taxon>
        <taxon>Aspergillaceae</taxon>
        <taxon>Aspergillus</taxon>
        <taxon>Aspergillus subgen. Circumdati</taxon>
    </lineage>
</organism>
<accession>A0A146F541</accession>
<reference evidence="2 3" key="1">
    <citation type="journal article" date="2016" name="DNA Res.">
        <title>Genome sequence of Aspergillus luchuensis NBRC 4314.</title>
        <authorList>
            <person name="Yamada O."/>
            <person name="Machida M."/>
            <person name="Hosoyama A."/>
            <person name="Goto M."/>
            <person name="Takahashi T."/>
            <person name="Futagami T."/>
            <person name="Yamagata Y."/>
            <person name="Takeuchi M."/>
            <person name="Kobayashi T."/>
            <person name="Koike H."/>
            <person name="Abe K."/>
            <person name="Asai K."/>
            <person name="Arita M."/>
            <person name="Fujita N."/>
            <person name="Fukuda K."/>
            <person name="Higa K."/>
            <person name="Horikawa H."/>
            <person name="Ishikawa T."/>
            <person name="Jinno K."/>
            <person name="Kato Y."/>
            <person name="Kirimura K."/>
            <person name="Mizutani O."/>
            <person name="Nakasone K."/>
            <person name="Sano M."/>
            <person name="Shiraishi Y."/>
            <person name="Tsukahara M."/>
            <person name="Gomi K."/>
        </authorList>
    </citation>
    <scope>NUCLEOTIDE SEQUENCE [LARGE SCALE GENOMIC DNA]</scope>
    <source>
        <strain evidence="2 3">RIB 2604</strain>
    </source>
</reference>
<protein>
    <submittedName>
        <fullName evidence="2">Polyketide synthase</fullName>
    </submittedName>
</protein>
<evidence type="ECO:0000313" key="3">
    <source>
        <dbReference type="Proteomes" id="UP000075230"/>
    </source>
</evidence>
<sequence>MAERSKALGSGYLITHVLRSIPSLERGVEFLHPTASIVTSHSTITDRSSSPAHKNSNNCPQTSIA</sequence>
<dbReference type="AlphaFoldDB" id="A0A146F541"/>
<evidence type="ECO:0000256" key="1">
    <source>
        <dbReference type="SAM" id="MobiDB-lite"/>
    </source>
</evidence>
<proteinExistence type="predicted"/>
<dbReference type="Proteomes" id="UP000075230">
    <property type="component" value="Unassembled WGS sequence"/>
</dbReference>
<dbReference type="EMBL" id="BCWF01000010">
    <property type="protein sequence ID" value="GAT21247.1"/>
    <property type="molecule type" value="Genomic_DNA"/>
</dbReference>
<name>A0A146F541_ASPKA</name>
<evidence type="ECO:0000313" key="2">
    <source>
        <dbReference type="EMBL" id="GAT21247.1"/>
    </source>
</evidence>
<comment type="caution">
    <text evidence="2">The sequence shown here is derived from an EMBL/GenBank/DDBJ whole genome shotgun (WGS) entry which is preliminary data.</text>
</comment>
<feature type="region of interest" description="Disordered" evidence="1">
    <location>
        <begin position="40"/>
        <end position="65"/>
    </location>
</feature>
<reference evidence="3" key="2">
    <citation type="submission" date="2016-02" db="EMBL/GenBank/DDBJ databases">
        <title>Genome sequencing of Aspergillus luchuensis NBRC 4314.</title>
        <authorList>
            <person name="Yamada O."/>
        </authorList>
    </citation>
    <scope>NUCLEOTIDE SEQUENCE [LARGE SCALE GENOMIC DNA]</scope>
    <source>
        <strain evidence="3">RIB 2604</strain>
    </source>
</reference>